<dbReference type="Gene3D" id="3.40.50.2000">
    <property type="entry name" value="Glycogen Phosphorylase B"/>
    <property type="match status" value="2"/>
</dbReference>
<comment type="caution">
    <text evidence="3">The sequence shown here is derived from an EMBL/GenBank/DDBJ whole genome shotgun (WGS) entry which is preliminary data.</text>
</comment>
<name>A0A2R6Y2N7_9BACL</name>
<gene>
    <name evidence="3" type="ORF">BSOLF_2476</name>
</gene>
<feature type="domain" description="Glycosyl transferase family 1" evidence="1">
    <location>
        <begin position="196"/>
        <end position="357"/>
    </location>
</feature>
<keyword evidence="3" id="KW-0808">Transferase</keyword>
<organism evidence="3 4">
    <name type="scientific">Candidatus Carbonibacillus altaicus</name>
    <dbReference type="NCBI Taxonomy" id="2163959"/>
    <lineage>
        <taxon>Bacteria</taxon>
        <taxon>Bacillati</taxon>
        <taxon>Bacillota</taxon>
        <taxon>Bacilli</taxon>
        <taxon>Bacillales</taxon>
        <taxon>Candidatus Carbonibacillus</taxon>
    </lineage>
</organism>
<evidence type="ECO:0000259" key="1">
    <source>
        <dbReference type="Pfam" id="PF00534"/>
    </source>
</evidence>
<protein>
    <submittedName>
        <fullName evidence="3">Glycosyl transferase, group 1 family</fullName>
    </submittedName>
</protein>
<dbReference type="SUPFAM" id="SSF53756">
    <property type="entry name" value="UDP-Glycosyltransferase/glycogen phosphorylase"/>
    <property type="match status" value="1"/>
</dbReference>
<dbReference type="PANTHER" id="PTHR45947">
    <property type="entry name" value="SULFOQUINOVOSYL TRANSFERASE SQD2"/>
    <property type="match status" value="1"/>
</dbReference>
<evidence type="ECO:0000259" key="2">
    <source>
        <dbReference type="Pfam" id="PF13439"/>
    </source>
</evidence>
<evidence type="ECO:0000313" key="3">
    <source>
        <dbReference type="EMBL" id="PTQ56915.1"/>
    </source>
</evidence>
<dbReference type="Pfam" id="PF00534">
    <property type="entry name" value="Glycos_transf_1"/>
    <property type="match status" value="1"/>
</dbReference>
<dbReference type="CDD" id="cd03814">
    <property type="entry name" value="GT4-like"/>
    <property type="match status" value="1"/>
</dbReference>
<proteinExistence type="predicted"/>
<feature type="domain" description="Glycosyltransferase subfamily 4-like N-terminal" evidence="2">
    <location>
        <begin position="14"/>
        <end position="181"/>
    </location>
</feature>
<dbReference type="InterPro" id="IPR028098">
    <property type="entry name" value="Glyco_trans_4-like_N"/>
</dbReference>
<sequence length="402" mass="45456">MRIALFTDTFDPEINGVARTLTRLHRALQQRGIETLVIAPEYPQQSATDTLFDHSVQRNLSFPFLPYPEVRLSLPRPFYLKKKLDAFAPTLCHIATPVNLGLYGKSYCQARRIPMVASYHTHFDRYLHYYNLGWMLPVLNEYMKWFHQPMKRIYAPSNETIEHLKAQGFARLELFSRGVDTVEFAPLEQAECRVLRQNLGIGEHTTVYLYVGRLAVEKDLDILKDALLAIPDEALHNMLFLFVGDGPLRAGLEQALQGKPVRFLGFRKGKELANLYALADWFVFPSSTETFGNVVLEALASGTPVIGVNAGGVKELIRHDENGFLLPPRNADALKDALINLAVRSGIRHRLRTGARNSALLRSWDAIFDRLVESYHEVTREAHPVVSVHTTAKRTVNGNIKG</sequence>
<dbReference type="Pfam" id="PF13439">
    <property type="entry name" value="Glyco_transf_4"/>
    <property type="match status" value="1"/>
</dbReference>
<accession>A0A2R6Y2N7</accession>
<dbReference type="AlphaFoldDB" id="A0A2R6Y2N7"/>
<dbReference type="InterPro" id="IPR001296">
    <property type="entry name" value="Glyco_trans_1"/>
</dbReference>
<dbReference type="PANTHER" id="PTHR45947:SF3">
    <property type="entry name" value="SULFOQUINOVOSYL TRANSFERASE SQD2"/>
    <property type="match status" value="1"/>
</dbReference>
<dbReference type="GO" id="GO:0016758">
    <property type="term" value="F:hexosyltransferase activity"/>
    <property type="evidence" value="ECO:0007669"/>
    <property type="project" value="TreeGrafter"/>
</dbReference>
<dbReference type="Proteomes" id="UP000244338">
    <property type="component" value="Unassembled WGS sequence"/>
</dbReference>
<evidence type="ECO:0000313" key="4">
    <source>
        <dbReference type="Proteomes" id="UP000244338"/>
    </source>
</evidence>
<dbReference type="InterPro" id="IPR050194">
    <property type="entry name" value="Glycosyltransferase_grp1"/>
</dbReference>
<dbReference type="EMBL" id="PEBX01000016">
    <property type="protein sequence ID" value="PTQ56915.1"/>
    <property type="molecule type" value="Genomic_DNA"/>
</dbReference>
<reference evidence="4" key="1">
    <citation type="journal article" date="2018" name="Sci. Rep.">
        <title>Lignite coal burning seam in the remote Altai Mountains harbors a hydrogen-driven thermophilic microbial community.</title>
        <authorList>
            <person name="Kadnikov V.V."/>
            <person name="Mardanov A.V."/>
            <person name="Ivasenko D.A."/>
            <person name="Antsiferov D.V."/>
            <person name="Beletsky A.V."/>
            <person name="Karnachuk O.V."/>
            <person name="Ravin N.V."/>
        </authorList>
    </citation>
    <scope>NUCLEOTIDE SEQUENCE [LARGE SCALE GENOMIC DNA]</scope>
</reference>